<dbReference type="PANTHER" id="PTHR32303:SF10">
    <property type="entry name" value="OUTER MEMBRANE PROTEIN ASSEMBLY FACTOR BAMB"/>
    <property type="match status" value="1"/>
</dbReference>
<sequence>MNLVHNLMTAAMSSFKGNNRSTVVTPCLLRHSRVAPSSLSYARLPTPRRLNASDTGRGITELLGVQYRQHKSDRCSGNIASVSLHCKIPDSGGQSAPPAIHGSYACYPTWNGSFIALNCHIHWRLNVTQLTLDFRPVTTLQWGVVTAAASRTSPQVDVRNKVVYFGTQIHALLIAADLSTGAILATKQVRPHELATITASLTLYDDLLFVGTSSWEESAGIYDLTYSCCSFIGNAAALRFSRRLGKFTTVWNVSTIPGNLPHEPNSTFQWSGAAIWGDQPPIDVHRKQVFFATGNTYTVPSSFHHCTFPNVTDMHCFPSYIWQESILALDMYTGRADWVRRLDKLDAWTQVCRPAFNPEQPKNEALCPHYPGPDYDFGMAPSIVQDVRFGDKKRDVLAIGQKSGLLFGIAADTGQVLWRVLASPGHTLGGLIWGVAADNESVYYTGVNYGQQDWVLQPGNKTTVKNSIFGAADVRTGELLWQIQAPREDVAWVMPALVGKELALFGATGTHGYISPDNGAVVAVKKTTGKVVLEMEVEGAFRGGYAVEGRWVMIGTAYRGVAGAFWVFKGGK</sequence>
<dbReference type="Proteomes" id="UP001302126">
    <property type="component" value="Unassembled WGS sequence"/>
</dbReference>
<gene>
    <name evidence="1" type="ORF">QBC35DRAFT_526439</name>
</gene>
<keyword evidence="2" id="KW-1185">Reference proteome</keyword>
<reference evidence="1" key="1">
    <citation type="journal article" date="2023" name="Mol. Phylogenet. Evol.">
        <title>Genome-scale phylogeny and comparative genomics of the fungal order Sordariales.</title>
        <authorList>
            <person name="Hensen N."/>
            <person name="Bonometti L."/>
            <person name="Westerberg I."/>
            <person name="Brannstrom I.O."/>
            <person name="Guillou S."/>
            <person name="Cros-Aarteil S."/>
            <person name="Calhoun S."/>
            <person name="Haridas S."/>
            <person name="Kuo A."/>
            <person name="Mondo S."/>
            <person name="Pangilinan J."/>
            <person name="Riley R."/>
            <person name="LaButti K."/>
            <person name="Andreopoulos B."/>
            <person name="Lipzen A."/>
            <person name="Chen C."/>
            <person name="Yan M."/>
            <person name="Daum C."/>
            <person name="Ng V."/>
            <person name="Clum A."/>
            <person name="Steindorff A."/>
            <person name="Ohm R.A."/>
            <person name="Martin F."/>
            <person name="Silar P."/>
            <person name="Natvig D.O."/>
            <person name="Lalanne C."/>
            <person name="Gautier V."/>
            <person name="Ament-Velasquez S.L."/>
            <person name="Kruys A."/>
            <person name="Hutchinson M.I."/>
            <person name="Powell A.J."/>
            <person name="Barry K."/>
            <person name="Miller A.N."/>
            <person name="Grigoriev I.V."/>
            <person name="Debuchy R."/>
            <person name="Gladieux P."/>
            <person name="Hiltunen Thoren M."/>
            <person name="Johannesson H."/>
        </authorList>
    </citation>
    <scope>NUCLEOTIDE SEQUENCE</scope>
    <source>
        <strain evidence="1">PSN309</strain>
    </source>
</reference>
<evidence type="ECO:0000313" key="1">
    <source>
        <dbReference type="EMBL" id="KAK4182879.1"/>
    </source>
</evidence>
<dbReference type="PANTHER" id="PTHR32303">
    <property type="entry name" value="QUINOPROTEIN ALCOHOL DEHYDROGENASE (CYTOCHROME C)"/>
    <property type="match status" value="1"/>
</dbReference>
<dbReference type="AlphaFoldDB" id="A0AAN6WJD3"/>
<dbReference type="SUPFAM" id="SSF50998">
    <property type="entry name" value="Quinoprotein alcohol dehydrogenase-like"/>
    <property type="match status" value="1"/>
</dbReference>
<evidence type="ECO:0000313" key="2">
    <source>
        <dbReference type="Proteomes" id="UP001302126"/>
    </source>
</evidence>
<dbReference type="Gene3D" id="2.140.10.10">
    <property type="entry name" value="Quinoprotein alcohol dehydrogenase-like superfamily"/>
    <property type="match status" value="1"/>
</dbReference>
<reference evidence="1" key="2">
    <citation type="submission" date="2023-05" db="EMBL/GenBank/DDBJ databases">
        <authorList>
            <consortium name="Lawrence Berkeley National Laboratory"/>
            <person name="Steindorff A."/>
            <person name="Hensen N."/>
            <person name="Bonometti L."/>
            <person name="Westerberg I."/>
            <person name="Brannstrom I.O."/>
            <person name="Guillou S."/>
            <person name="Cros-Aarteil S."/>
            <person name="Calhoun S."/>
            <person name="Haridas S."/>
            <person name="Kuo A."/>
            <person name="Mondo S."/>
            <person name="Pangilinan J."/>
            <person name="Riley R."/>
            <person name="Labutti K."/>
            <person name="Andreopoulos B."/>
            <person name="Lipzen A."/>
            <person name="Chen C."/>
            <person name="Yanf M."/>
            <person name="Daum C."/>
            <person name="Ng V."/>
            <person name="Clum A."/>
            <person name="Ohm R."/>
            <person name="Martin F."/>
            <person name="Silar P."/>
            <person name="Natvig D."/>
            <person name="Lalanne C."/>
            <person name="Gautier V."/>
            <person name="Ament-Velasquez S.L."/>
            <person name="Kruys A."/>
            <person name="Hutchinson M.I."/>
            <person name="Powell A.J."/>
            <person name="Barry K."/>
            <person name="Miller A.N."/>
            <person name="Grigoriev I.V."/>
            <person name="Debuchy R."/>
            <person name="Gladieux P."/>
            <person name="Thoren M.H."/>
            <person name="Johannesson H."/>
        </authorList>
    </citation>
    <scope>NUCLEOTIDE SEQUENCE</scope>
    <source>
        <strain evidence="1">PSN309</strain>
    </source>
</reference>
<accession>A0AAN6WJD3</accession>
<organism evidence="1 2">
    <name type="scientific">Podospora australis</name>
    <dbReference type="NCBI Taxonomy" id="1536484"/>
    <lineage>
        <taxon>Eukaryota</taxon>
        <taxon>Fungi</taxon>
        <taxon>Dikarya</taxon>
        <taxon>Ascomycota</taxon>
        <taxon>Pezizomycotina</taxon>
        <taxon>Sordariomycetes</taxon>
        <taxon>Sordariomycetidae</taxon>
        <taxon>Sordariales</taxon>
        <taxon>Podosporaceae</taxon>
        <taxon>Podospora</taxon>
    </lineage>
</organism>
<name>A0AAN6WJD3_9PEZI</name>
<protein>
    <recommendedName>
        <fullName evidence="3">Dehydrogenase</fullName>
    </recommendedName>
</protein>
<dbReference type="Gene3D" id="2.40.128.630">
    <property type="match status" value="1"/>
</dbReference>
<evidence type="ECO:0008006" key="3">
    <source>
        <dbReference type="Google" id="ProtNLM"/>
    </source>
</evidence>
<comment type="caution">
    <text evidence="1">The sequence shown here is derived from an EMBL/GenBank/DDBJ whole genome shotgun (WGS) entry which is preliminary data.</text>
</comment>
<dbReference type="InterPro" id="IPR011047">
    <property type="entry name" value="Quinoprotein_ADH-like_sf"/>
</dbReference>
<proteinExistence type="predicted"/>
<dbReference type="EMBL" id="MU864601">
    <property type="protein sequence ID" value="KAK4182879.1"/>
    <property type="molecule type" value="Genomic_DNA"/>
</dbReference>